<dbReference type="HOGENOM" id="CLU_1372909_0_0_1"/>
<sequence length="199" mass="23266">MERANRYLSEYEIRLLKNSHDLKTKSDLKTMDYIWDDIGASLYCIDKVDYLPKINKTCDPILMKLVLTRTLESSTTNDDKLDVSRIKQMERFVFTYLLRSKFLVDEAPEKNQLLEHIVQTFEKITIKRGEKSGLGVEFINDDLAIDGKKVKELDLKSLVHIHHVARARIMALTFAKYGNDSNSWNRIDYVVDNEYVNKL</sequence>
<keyword evidence="2" id="KW-1185">Reference proteome</keyword>
<reference evidence="1 2" key="1">
    <citation type="journal article" date="2013" name="Curr. Biol.">
        <title>Shared signatures of parasitism and phylogenomics unite Cryptomycota and microsporidia.</title>
        <authorList>
            <person name="James T.Y."/>
            <person name="Pelin A."/>
            <person name="Bonen L."/>
            <person name="Ahrendt S."/>
            <person name="Sain D."/>
            <person name="Corradi N."/>
            <person name="Stajich J.E."/>
        </authorList>
    </citation>
    <scope>NUCLEOTIDE SEQUENCE [LARGE SCALE GENOMIC DNA]</scope>
    <source>
        <strain evidence="1 2">CSF55</strain>
    </source>
</reference>
<dbReference type="Proteomes" id="UP000030755">
    <property type="component" value="Unassembled WGS sequence"/>
</dbReference>
<proteinExistence type="predicted"/>
<organism evidence="1 2">
    <name type="scientific">Rozella allomycis (strain CSF55)</name>
    <dbReference type="NCBI Taxonomy" id="988480"/>
    <lineage>
        <taxon>Eukaryota</taxon>
        <taxon>Fungi</taxon>
        <taxon>Fungi incertae sedis</taxon>
        <taxon>Cryptomycota</taxon>
        <taxon>Cryptomycota incertae sedis</taxon>
        <taxon>Rozella</taxon>
    </lineage>
</organism>
<gene>
    <name evidence="1" type="ORF">O9G_000006</name>
</gene>
<accession>A0A075ANP5</accession>
<protein>
    <submittedName>
        <fullName evidence="1">Uncharacterized protein</fullName>
    </submittedName>
</protein>
<dbReference type="EMBL" id="KE561209">
    <property type="protein sequence ID" value="EPZ31530.1"/>
    <property type="molecule type" value="Genomic_DNA"/>
</dbReference>
<evidence type="ECO:0000313" key="2">
    <source>
        <dbReference type="Proteomes" id="UP000030755"/>
    </source>
</evidence>
<name>A0A075ANP5_ROZAC</name>
<evidence type="ECO:0000313" key="1">
    <source>
        <dbReference type="EMBL" id="EPZ31530.1"/>
    </source>
</evidence>
<dbReference type="AlphaFoldDB" id="A0A075ANP5"/>